<dbReference type="Gene3D" id="1.10.1200.10">
    <property type="entry name" value="ACP-like"/>
    <property type="match status" value="1"/>
</dbReference>
<name>A0A486XMQ5_9GAMM</name>
<dbReference type="Gene3D" id="3.40.50.1820">
    <property type="entry name" value="alpha/beta hydrolase"/>
    <property type="match status" value="1"/>
</dbReference>
<dbReference type="PROSITE" id="PS50075">
    <property type="entry name" value="CARRIER"/>
    <property type="match status" value="1"/>
</dbReference>
<dbReference type="InterPro" id="IPR020845">
    <property type="entry name" value="AMP-binding_CS"/>
</dbReference>
<dbReference type="FunFam" id="3.40.50.980:FF:000001">
    <property type="entry name" value="Non-ribosomal peptide synthetase"/>
    <property type="match status" value="1"/>
</dbReference>
<dbReference type="InterPro" id="IPR009081">
    <property type="entry name" value="PP-bd_ACP"/>
</dbReference>
<dbReference type="InterPro" id="IPR044894">
    <property type="entry name" value="TubC_N_sf"/>
</dbReference>
<sequence length="1417" mass="159318">MRLESRGLLLKLGEKGITVKHDSGKLKFFGDLSTLTATDKNEIVSAKQEIIAFLTSKSSVQNAITRLGKKRSPLSFAQQRIWFIDNLQGGSVEYNLPAVFEIAGKLNLEIVNHVFTTILERHESIRTVYVQDGNDVVQKIRPIEEVDFAINERDLRHLSGQTLAGEVQHRVVTDVTKPFNLAEDLMLRVNYLKTSTDSGVLIFNMHHIASDGWSMEVLTKEFFALYHAYSEGRHNPLSELEIQYADYAYWQRENLTDEVLATQVAYWQEQLAELPTVHSLPLDYARPAIRQHHGAVVTGTLPVDVAAQLLMVAKAYKLTPFMLLHGALSLLLSRHSNSSDIVIGTPVANRLQSELEPLIGFFVNTLVLRVDTAHETLSDYFAHVRQVHLAAQSHQDVPFEQLVERLKIPRSTSHSPLFQIMLTTNTYFGLNAETDKELFTLPDLDVKPYEFAQLTAKFDLNVDLSFHEQGLSLYWNYDTSLFTEQHIQQLDRHLCRLLEGLVESQGQLSRPISALPMLSAEEIRQLHSTLNGMPMPYAKEKCIHNLFEQQVDDHPDKVAVVYENTQLTYRELNERANQLAHYLKHQHGVSPDCLVGLCVERSLEMVIGLLGILKAGGAYVPLDPAHPPERLHYMLDDAGLDVVLSKAELDSVLSTYSGTVVLLDGVVDNKNVLFSQYSDRDLAMAETGLNSSHLAYVIYTSGSTGQPKGVMLEHKSVVNYLSSIEKYEIDNISRSVISTSLNFDATVTSLFAAWLKGGELHLLPEKEELFISLHHYIKSEVPTLFKLTPSHLQALELQEPVTSHHRLVVGGEAFSLPLARKITTSLPNSRFVNEYGPTEATVGCSFEIFDSGTLASSCYVNDVAIGIPIANIQFHILDKALKEVPYGVSGELFISGDCLARGYLNQPQLTADRFIANLGLPDCARRIYRTGDRVRLHNNKLVFEGRMDEQVKIRGFRVELGEITALIEQNRWVDSCVVRAVNGHQEDPVLVAYVKPVKGNTFNVAEQGRDCIRQGLAKMLPYYMLPEHVSFLQEWPITTNGKLDFKRLPSVDFTAAKSPAYKAPRSDNEILLAQIWSELLSMPIEKVSVEANFFELGGHSLLTAKMQSILSQRYDFNLPLKVIFEKPTIEHLGSWLDKSFGRAESETTEGDDLGPYIVQLQSGVGEHQTSLFLVHPIGGQIHCYRELVAQLDNSYTIYGLQQSSIFVNSIEELASKYVNALIKCQNEKDCINLVGWSFGGIVCFEMAQQLSKLGYRISLTLIDSQFPQPSHGQLSNISLALTLAGEFNIRFENMTELERSKIVEFDEVKLSEKLWELGREQGKFPVELSKESLEKLFLQIKHNAKTGASYQPKLYTGRCNYIQASESASKQFQLAWRDIAPKMELQKLDGNHFSIFKAPVVTTLSQIVEHFCALSHK</sequence>
<dbReference type="CDD" id="cd05930">
    <property type="entry name" value="A_NRPS"/>
    <property type="match status" value="1"/>
</dbReference>
<dbReference type="InterPro" id="IPR010071">
    <property type="entry name" value="AA_adenyl_dom"/>
</dbReference>
<dbReference type="Gene3D" id="3.30.300.30">
    <property type="match status" value="1"/>
</dbReference>
<dbReference type="Gene3D" id="1.10.10.1830">
    <property type="entry name" value="Non-ribosomal peptide synthase, adenylation domain"/>
    <property type="match status" value="1"/>
</dbReference>
<dbReference type="Pfam" id="PF00550">
    <property type="entry name" value="PP-binding"/>
    <property type="match status" value="1"/>
</dbReference>
<dbReference type="GO" id="GO:0005737">
    <property type="term" value="C:cytoplasm"/>
    <property type="evidence" value="ECO:0007669"/>
    <property type="project" value="TreeGrafter"/>
</dbReference>
<dbReference type="InterPro" id="IPR023213">
    <property type="entry name" value="CAT-like_dom_sf"/>
</dbReference>
<dbReference type="Pfam" id="PF00975">
    <property type="entry name" value="Thioesterase"/>
    <property type="match status" value="1"/>
</dbReference>
<dbReference type="InterPro" id="IPR001242">
    <property type="entry name" value="Condensation_dom"/>
</dbReference>
<dbReference type="EMBL" id="CAAJGR010000082">
    <property type="protein sequence ID" value="VHO03422.1"/>
    <property type="molecule type" value="Genomic_DNA"/>
</dbReference>
<dbReference type="InterPro" id="IPR001031">
    <property type="entry name" value="Thioesterase"/>
</dbReference>
<reference evidence="2" key="1">
    <citation type="submission" date="2019-04" db="EMBL/GenBank/DDBJ databases">
        <authorList>
            <person name="Brambilla D."/>
        </authorList>
    </citation>
    <scope>NUCLEOTIDE SEQUENCE</scope>
    <source>
        <strain evidence="2">BAL1</strain>
    </source>
</reference>
<proteinExistence type="predicted"/>
<dbReference type="SUPFAM" id="SSF52777">
    <property type="entry name" value="CoA-dependent acyltransferases"/>
    <property type="match status" value="2"/>
</dbReference>
<accession>A0A486XMQ5</accession>
<dbReference type="GO" id="GO:0043041">
    <property type="term" value="P:amino acid activation for nonribosomal peptide biosynthetic process"/>
    <property type="evidence" value="ECO:0007669"/>
    <property type="project" value="TreeGrafter"/>
</dbReference>
<dbReference type="NCBIfam" id="TIGR01733">
    <property type="entry name" value="AA-adenyl-dom"/>
    <property type="match status" value="1"/>
</dbReference>
<protein>
    <submittedName>
        <fullName evidence="2">Peptide synthetase</fullName>
    </submittedName>
</protein>
<dbReference type="PANTHER" id="PTHR45527:SF1">
    <property type="entry name" value="FATTY ACID SYNTHASE"/>
    <property type="match status" value="1"/>
</dbReference>
<feature type="domain" description="Carrier" evidence="1">
    <location>
        <begin position="1063"/>
        <end position="1140"/>
    </location>
</feature>
<dbReference type="Gene3D" id="3.30.559.10">
    <property type="entry name" value="Chloramphenicol acetyltransferase-like domain"/>
    <property type="match status" value="1"/>
</dbReference>
<dbReference type="GO" id="GO:0031177">
    <property type="term" value="F:phosphopantetheine binding"/>
    <property type="evidence" value="ECO:0007669"/>
    <property type="project" value="TreeGrafter"/>
</dbReference>
<dbReference type="Gene3D" id="3.40.50.980">
    <property type="match status" value="2"/>
</dbReference>
<dbReference type="InterPro" id="IPR000873">
    <property type="entry name" value="AMP-dep_synth/lig_dom"/>
</dbReference>
<dbReference type="GO" id="GO:0044550">
    <property type="term" value="P:secondary metabolite biosynthetic process"/>
    <property type="evidence" value="ECO:0007669"/>
    <property type="project" value="TreeGrafter"/>
</dbReference>
<dbReference type="Gene3D" id="2.30.38.10">
    <property type="entry name" value="Luciferase, Domain 3"/>
    <property type="match status" value="1"/>
</dbReference>
<gene>
    <name evidence="2" type="ORF">BAL341_1422</name>
</gene>
<dbReference type="SUPFAM" id="SSF56801">
    <property type="entry name" value="Acetyl-CoA synthetase-like"/>
    <property type="match status" value="1"/>
</dbReference>
<dbReference type="GO" id="GO:0003824">
    <property type="term" value="F:catalytic activity"/>
    <property type="evidence" value="ECO:0007669"/>
    <property type="project" value="InterPro"/>
</dbReference>
<dbReference type="InterPro" id="IPR045851">
    <property type="entry name" value="AMP-bd_C_sf"/>
</dbReference>
<dbReference type="SUPFAM" id="SSF47336">
    <property type="entry name" value="ACP-like"/>
    <property type="match status" value="1"/>
</dbReference>
<dbReference type="SUPFAM" id="SSF53474">
    <property type="entry name" value="alpha/beta-Hydrolases"/>
    <property type="match status" value="1"/>
</dbReference>
<dbReference type="PANTHER" id="PTHR45527">
    <property type="entry name" value="NONRIBOSOMAL PEPTIDE SYNTHETASE"/>
    <property type="match status" value="1"/>
</dbReference>
<dbReference type="InterPro" id="IPR036736">
    <property type="entry name" value="ACP-like_sf"/>
</dbReference>
<evidence type="ECO:0000313" key="2">
    <source>
        <dbReference type="EMBL" id="VHO03422.1"/>
    </source>
</evidence>
<dbReference type="InterPro" id="IPR029058">
    <property type="entry name" value="AB_hydrolase_fold"/>
</dbReference>
<dbReference type="Pfam" id="PF00668">
    <property type="entry name" value="Condensation"/>
    <property type="match status" value="1"/>
</dbReference>
<dbReference type="CDD" id="cd19531">
    <property type="entry name" value="LCL_NRPS-like"/>
    <property type="match status" value="1"/>
</dbReference>
<dbReference type="Pfam" id="PF00501">
    <property type="entry name" value="AMP-binding"/>
    <property type="match status" value="1"/>
</dbReference>
<organism evidence="2">
    <name type="scientific">Rheinheimera sp. BAL341</name>
    <dbReference type="NCBI Taxonomy" id="1708203"/>
    <lineage>
        <taxon>Bacteria</taxon>
        <taxon>Pseudomonadati</taxon>
        <taxon>Pseudomonadota</taxon>
        <taxon>Gammaproteobacteria</taxon>
        <taxon>Chromatiales</taxon>
        <taxon>Chromatiaceae</taxon>
        <taxon>Rheinheimera</taxon>
    </lineage>
</organism>
<dbReference type="PROSITE" id="PS00455">
    <property type="entry name" value="AMP_BINDING"/>
    <property type="match status" value="1"/>
</dbReference>
<dbReference type="Gene3D" id="3.30.559.30">
    <property type="entry name" value="Nonribosomal peptide synthetase, condensation domain"/>
    <property type="match status" value="1"/>
</dbReference>
<evidence type="ECO:0000259" key="1">
    <source>
        <dbReference type="PROSITE" id="PS50075"/>
    </source>
</evidence>